<evidence type="ECO:0000313" key="2">
    <source>
        <dbReference type="Proteomes" id="UP000266506"/>
    </source>
</evidence>
<comment type="caution">
    <text evidence="1">The sequence shown here is derived from an EMBL/GenBank/DDBJ whole genome shotgun (WGS) entry which is preliminary data.</text>
</comment>
<dbReference type="Pfam" id="PF13310">
    <property type="entry name" value="Virulence_RhuM"/>
    <property type="match status" value="1"/>
</dbReference>
<dbReference type="InterPro" id="IPR011204">
    <property type="entry name" value="Virulence_RhuM-like"/>
</dbReference>
<gene>
    <name evidence="1" type="ORF">EI71_00292</name>
</gene>
<dbReference type="AlphaFoldDB" id="A0A397RVG9"/>
<keyword evidence="2" id="KW-1185">Reference proteome</keyword>
<dbReference type="Proteomes" id="UP000266506">
    <property type="component" value="Unassembled WGS sequence"/>
</dbReference>
<dbReference type="OrthoDB" id="9802752at2"/>
<dbReference type="PANTHER" id="PTHR35810">
    <property type="entry name" value="CYTOPLASMIC PROTEIN-RELATED"/>
    <property type="match status" value="1"/>
</dbReference>
<name>A0A397RVG9_9MOLU</name>
<reference evidence="1 2" key="1">
    <citation type="submission" date="2018-08" db="EMBL/GenBank/DDBJ databases">
        <title>Genomic Encyclopedia of Archaeal and Bacterial Type Strains, Phase II (KMG-II): from individual species to whole genera.</title>
        <authorList>
            <person name="Goeker M."/>
        </authorList>
    </citation>
    <scope>NUCLEOTIDE SEQUENCE [LARGE SCALE GENOMIC DNA]</scope>
    <source>
        <strain evidence="1 2">ATCC 27112</strain>
    </source>
</reference>
<proteinExistence type="predicted"/>
<dbReference type="RefSeq" id="WP_119015461.1">
    <property type="nucleotide sequence ID" value="NZ_QXEV01000002.1"/>
</dbReference>
<dbReference type="PANTHER" id="PTHR35810:SF1">
    <property type="entry name" value="CYTOPLASMIC PROTEIN"/>
    <property type="match status" value="1"/>
</dbReference>
<organism evidence="1 2">
    <name type="scientific">Anaeroplasma bactoclasticum</name>
    <dbReference type="NCBI Taxonomy" id="2088"/>
    <lineage>
        <taxon>Bacteria</taxon>
        <taxon>Bacillati</taxon>
        <taxon>Mycoplasmatota</taxon>
        <taxon>Mollicutes</taxon>
        <taxon>Anaeroplasmatales</taxon>
        <taxon>Anaeroplasmataceae</taxon>
        <taxon>Anaeroplasma</taxon>
    </lineage>
</organism>
<evidence type="ECO:0000313" key="1">
    <source>
        <dbReference type="EMBL" id="RIA78340.1"/>
    </source>
</evidence>
<protein>
    <submittedName>
        <fullName evidence="1">Virulence RhuM family protein</fullName>
    </submittedName>
</protein>
<sequence length="291" mass="33586">MNINEKKYELIKFEDGDFSLDVNVSPNEDTVWLTQNDMAALFDVDRTRITRHVNNILLEKELPNSVCAENALTASDGKKYLVKYYNLDMIIAVGYRVNSKRGTLFRKWANSILKQYLLNGYAINNKRCMECQENIITLNNKVNNLIESTSNLNTRMLSLESTDNILSNMLFYENDIFEAYSYIKKLLLSAKKEIIIIDGYIDITVLDMLNEIMIPITIYTLPSANITKQDISKFQINHNLNIIRTNIIHDRFLIIDADIYSIGSSIKDVGKKRFVMTKIITISKDELLKNI</sequence>
<dbReference type="EMBL" id="QXEV01000002">
    <property type="protein sequence ID" value="RIA78340.1"/>
    <property type="molecule type" value="Genomic_DNA"/>
</dbReference>
<accession>A0A397RVG9</accession>
<dbReference type="InParanoid" id="A0A397RVG9"/>